<feature type="compositionally biased region" description="Gly residues" evidence="1">
    <location>
        <begin position="9"/>
        <end position="18"/>
    </location>
</feature>
<accession>A0A379ABX2</accession>
<dbReference type="EMBL" id="UGSO01000001">
    <property type="protein sequence ID" value="SUB15052.1"/>
    <property type="molecule type" value="Genomic_DNA"/>
</dbReference>
<evidence type="ECO:0000256" key="1">
    <source>
        <dbReference type="SAM" id="MobiDB-lite"/>
    </source>
</evidence>
<protein>
    <submittedName>
        <fullName evidence="2">Uncharacterized protein</fullName>
    </submittedName>
</protein>
<feature type="region of interest" description="Disordered" evidence="1">
    <location>
        <begin position="1"/>
        <end position="20"/>
    </location>
</feature>
<gene>
    <name evidence="2" type="ORF">NCTC9381_00917</name>
</gene>
<proteinExistence type="predicted"/>
<dbReference type="Proteomes" id="UP000254640">
    <property type="component" value="Unassembled WGS sequence"/>
</dbReference>
<evidence type="ECO:0000313" key="3">
    <source>
        <dbReference type="Proteomes" id="UP000254640"/>
    </source>
</evidence>
<evidence type="ECO:0000313" key="2">
    <source>
        <dbReference type="EMBL" id="SUB15052.1"/>
    </source>
</evidence>
<sequence length="79" mass="8293">MIQREEGGAACGRGGQRTGQGAVSFQRLRLTAGDAQFGFALAAIGRHHLHRVTGGEIFHPDDAIPADILCGMIGTLHQA</sequence>
<dbReference type="AlphaFoldDB" id="A0A379ABX2"/>
<name>A0A379ABX2_ENTAG</name>
<keyword evidence="3" id="KW-1185">Reference proteome</keyword>
<reference evidence="2 3" key="1">
    <citation type="submission" date="2018-06" db="EMBL/GenBank/DDBJ databases">
        <authorList>
            <consortium name="Pathogen Informatics"/>
            <person name="Doyle S."/>
        </authorList>
    </citation>
    <scope>NUCLEOTIDE SEQUENCE [LARGE SCALE GENOMIC DNA]</scope>
    <source>
        <strain evidence="2 3">NCTC9381</strain>
    </source>
</reference>
<organism evidence="2 3">
    <name type="scientific">Enterobacter agglomerans</name>
    <name type="common">Erwinia herbicola</name>
    <name type="synonym">Pantoea agglomerans</name>
    <dbReference type="NCBI Taxonomy" id="549"/>
    <lineage>
        <taxon>Bacteria</taxon>
        <taxon>Pseudomonadati</taxon>
        <taxon>Pseudomonadota</taxon>
        <taxon>Gammaproteobacteria</taxon>
        <taxon>Enterobacterales</taxon>
        <taxon>Erwiniaceae</taxon>
        <taxon>Pantoea</taxon>
        <taxon>Pantoea agglomerans group</taxon>
    </lineage>
</organism>